<dbReference type="STRING" id="416450.A0A1V6QLD6"/>
<dbReference type="GO" id="GO:0032040">
    <property type="term" value="C:small-subunit processome"/>
    <property type="evidence" value="ECO:0007669"/>
    <property type="project" value="EnsemblFungi"/>
</dbReference>
<gene>
    <name evidence="11" type="ORF">PENANT_c002G05963</name>
</gene>
<dbReference type="GO" id="GO:0031428">
    <property type="term" value="C:box C/D methylation guide snoRNP complex"/>
    <property type="evidence" value="ECO:0007669"/>
    <property type="project" value="EnsemblFungi"/>
</dbReference>
<sequence>MTLFILTETSAGYALLKAKDKKLLKRDDIAEEASTAEGVSNLLKLKSFQKFDSAATALEEAASIMEGKVTPRLASLLDGIKEEKKVSLAVADVKLGNAISKLPGLDIQLVADSTTNDIYRAIREHLTTLIPGLMPSDMSTMSLGLSHSLARHKLKFSPDKIDTMIVQAIGLLDDLDKELNTYAMRVKEWYGWHFPELAKILNDNIAYAKLVLKMGMRSNWETADLAEVLPEEIEGAVKAAADRSMGTEISEDDLENIQALAEQVVGFAEYRSQLASYLTSRMNAIAPNLTALVGDLVGARLIAHAGSLTNLSKSPASTIQILGAEKALFRALKTKHDTPKYGLIYHASLIGQATGRNKGKMARILAAKASLGIRVDSLAEWADDVTEEEKAALGNEARFSLERKLAGMEGKPMKPRGVAIAPNGVQAEKFDLKEARKYNSDADALISEEPASAKKSKKEKKLVEEVEDEEMADADSDEEDSESEDESPKKKSKKSKDSDLEALAAKAGLSVKRYQRKLERGEITFDAEGNPTSVSKKDLKKAKKESKKSSKDEGKKRKRSEDDGEKKKKKKSKGE</sequence>
<dbReference type="PROSITE" id="PS51358">
    <property type="entry name" value="NOP"/>
    <property type="match status" value="1"/>
</dbReference>
<dbReference type="SUPFAM" id="SSF89124">
    <property type="entry name" value="Nop domain"/>
    <property type="match status" value="1"/>
</dbReference>
<dbReference type="AlphaFoldDB" id="A0A1V6QLD6"/>
<keyword evidence="7" id="KW-0687">Ribonucleoprotein</keyword>
<dbReference type="GO" id="GO:0030515">
    <property type="term" value="F:snoRNA binding"/>
    <property type="evidence" value="ECO:0007669"/>
    <property type="project" value="InterPro"/>
</dbReference>
<evidence type="ECO:0000256" key="2">
    <source>
        <dbReference type="ARBA" id="ARBA00009211"/>
    </source>
</evidence>
<keyword evidence="6" id="KW-0539">Nucleus</keyword>
<dbReference type="Pfam" id="PF08156">
    <property type="entry name" value="NOP5NT"/>
    <property type="match status" value="1"/>
</dbReference>
<dbReference type="GO" id="GO:0000452">
    <property type="term" value="P:snoRNA guided rRNA 2'-O-methylation"/>
    <property type="evidence" value="ECO:0007669"/>
    <property type="project" value="EnsemblFungi"/>
</dbReference>
<comment type="subcellular location">
    <subcellularLocation>
        <location evidence="1">Nucleus</location>
        <location evidence="1">Nucleolus</location>
    </subcellularLocation>
</comment>
<dbReference type="FunFam" id="1.10.246.90:FF:000003">
    <property type="entry name" value="Nucleolar protein 58"/>
    <property type="match status" value="1"/>
</dbReference>
<dbReference type="Proteomes" id="UP000191672">
    <property type="component" value="Unassembled WGS sequence"/>
</dbReference>
<feature type="compositionally biased region" description="Basic and acidic residues" evidence="9">
    <location>
        <begin position="547"/>
        <end position="566"/>
    </location>
</feature>
<dbReference type="Gene3D" id="1.10.287.4070">
    <property type="match status" value="1"/>
</dbReference>
<dbReference type="GO" id="GO:0000480">
    <property type="term" value="P:endonucleolytic cleavage in 5'-ETS of tricistronic rRNA transcript (SSU-rRNA, 5.8S rRNA, LSU-rRNA)"/>
    <property type="evidence" value="ECO:0007669"/>
    <property type="project" value="EnsemblFungi"/>
</dbReference>
<dbReference type="Pfam" id="PF01798">
    <property type="entry name" value="Nop"/>
    <property type="match status" value="1"/>
</dbReference>
<evidence type="ECO:0000313" key="11">
    <source>
        <dbReference type="EMBL" id="OQD90005.1"/>
    </source>
</evidence>
<comment type="similarity">
    <text evidence="2">Belongs to the NOP5/NOP56 family.</text>
</comment>
<comment type="function">
    <text evidence="8">Required for pre-18S rRNA processing. May bind microtubules.</text>
</comment>
<dbReference type="GO" id="GO:1902570">
    <property type="term" value="P:protein localization to nucleolus"/>
    <property type="evidence" value="ECO:0007669"/>
    <property type="project" value="EnsemblFungi"/>
</dbReference>
<dbReference type="PANTHER" id="PTHR10894">
    <property type="entry name" value="NUCLEOLAR PROTEIN 5 NUCLEOLAR PROTEIN NOP5 NOP58"/>
    <property type="match status" value="1"/>
</dbReference>
<keyword evidence="4" id="KW-0690">Ribosome biogenesis</keyword>
<evidence type="ECO:0000256" key="8">
    <source>
        <dbReference type="ARBA" id="ARBA00024837"/>
    </source>
</evidence>
<dbReference type="InterPro" id="IPR002687">
    <property type="entry name" value="Nop_dom"/>
</dbReference>
<evidence type="ECO:0000256" key="4">
    <source>
        <dbReference type="ARBA" id="ARBA00022517"/>
    </source>
</evidence>
<evidence type="ECO:0000256" key="5">
    <source>
        <dbReference type="ARBA" id="ARBA00022552"/>
    </source>
</evidence>
<dbReference type="GO" id="GO:0000494">
    <property type="term" value="P:box C/D sno(s)RNA 3'-end processing"/>
    <property type="evidence" value="ECO:0007669"/>
    <property type="project" value="EnsemblFungi"/>
</dbReference>
<dbReference type="GO" id="GO:0000472">
    <property type="term" value="P:endonucleolytic cleavage to generate mature 5'-end of SSU-rRNA from (SSU-rRNA, 5.8S rRNA, LSU-rRNA)"/>
    <property type="evidence" value="ECO:0007669"/>
    <property type="project" value="EnsemblFungi"/>
</dbReference>
<dbReference type="SMART" id="SM00931">
    <property type="entry name" value="NOSIC"/>
    <property type="match status" value="1"/>
</dbReference>
<evidence type="ECO:0000256" key="9">
    <source>
        <dbReference type="SAM" id="MobiDB-lite"/>
    </source>
</evidence>
<dbReference type="InterPro" id="IPR042239">
    <property type="entry name" value="Nop_C"/>
</dbReference>
<protein>
    <recommendedName>
        <fullName evidence="3">Nucleolar protein 58</fullName>
    </recommendedName>
</protein>
<dbReference type="Gene3D" id="1.10.246.90">
    <property type="entry name" value="Nop domain"/>
    <property type="match status" value="1"/>
</dbReference>
<accession>A0A1V6QLD6</accession>
<dbReference type="InterPro" id="IPR036070">
    <property type="entry name" value="Nop_dom_sf"/>
</dbReference>
<evidence type="ECO:0000313" key="12">
    <source>
        <dbReference type="Proteomes" id="UP000191672"/>
    </source>
</evidence>
<dbReference type="GO" id="GO:0017069">
    <property type="term" value="F:snRNA binding"/>
    <property type="evidence" value="ECO:0007669"/>
    <property type="project" value="EnsemblFungi"/>
</dbReference>
<dbReference type="InterPro" id="IPR045056">
    <property type="entry name" value="Nop56/Nop58"/>
</dbReference>
<keyword evidence="12" id="KW-1185">Reference proteome</keyword>
<evidence type="ECO:0000259" key="10">
    <source>
        <dbReference type="PROSITE" id="PS51358"/>
    </source>
</evidence>
<dbReference type="InterPro" id="IPR012974">
    <property type="entry name" value="NOP58/56_N"/>
</dbReference>
<dbReference type="PANTHER" id="PTHR10894:SF1">
    <property type="entry name" value="NUCLEOLAR PROTEIN 58"/>
    <property type="match status" value="1"/>
</dbReference>
<evidence type="ECO:0000256" key="3">
    <source>
        <dbReference type="ARBA" id="ARBA00020379"/>
    </source>
</evidence>
<dbReference type="OrthoDB" id="6780543at2759"/>
<reference evidence="12" key="1">
    <citation type="journal article" date="2017" name="Nat. Microbiol.">
        <title>Global analysis of biosynthetic gene clusters reveals vast potential of secondary metabolite production in Penicillium species.</title>
        <authorList>
            <person name="Nielsen J.C."/>
            <person name="Grijseels S."/>
            <person name="Prigent S."/>
            <person name="Ji B."/>
            <person name="Dainat J."/>
            <person name="Nielsen K.F."/>
            <person name="Frisvad J.C."/>
            <person name="Workman M."/>
            <person name="Nielsen J."/>
        </authorList>
    </citation>
    <scope>NUCLEOTIDE SEQUENCE [LARGE SCALE GENOMIC DNA]</scope>
    <source>
        <strain evidence="12">IBT 31811</strain>
    </source>
</reference>
<comment type="caution">
    <text evidence="11">The sequence shown here is derived from an EMBL/GenBank/DDBJ whole genome shotgun (WGS) entry which is preliminary data.</text>
</comment>
<organism evidence="11 12">
    <name type="scientific">Penicillium antarcticum</name>
    <dbReference type="NCBI Taxonomy" id="416450"/>
    <lineage>
        <taxon>Eukaryota</taxon>
        <taxon>Fungi</taxon>
        <taxon>Dikarya</taxon>
        <taxon>Ascomycota</taxon>
        <taxon>Pezizomycotina</taxon>
        <taxon>Eurotiomycetes</taxon>
        <taxon>Eurotiomycetidae</taxon>
        <taxon>Eurotiales</taxon>
        <taxon>Aspergillaceae</taxon>
        <taxon>Penicillium</taxon>
    </lineage>
</organism>
<evidence type="ECO:0000256" key="7">
    <source>
        <dbReference type="ARBA" id="ARBA00023274"/>
    </source>
</evidence>
<feature type="region of interest" description="Disordered" evidence="9">
    <location>
        <begin position="441"/>
        <end position="575"/>
    </location>
</feature>
<dbReference type="GO" id="GO:0000447">
    <property type="term" value="P:endonucleolytic cleavage in ITS1 to separate SSU-rRNA from 5.8S rRNA and LSU-rRNA from tricistronic rRNA transcript (SSU-rRNA, 5.8S rRNA, LSU-rRNA)"/>
    <property type="evidence" value="ECO:0007669"/>
    <property type="project" value="EnsemblFungi"/>
</dbReference>
<proteinExistence type="inferred from homology"/>
<feature type="domain" description="Nop" evidence="10">
    <location>
        <begin position="285"/>
        <end position="410"/>
    </location>
</feature>
<feature type="compositionally biased region" description="Acidic residues" evidence="9">
    <location>
        <begin position="465"/>
        <end position="485"/>
    </location>
</feature>
<name>A0A1V6QLD6_9EURO</name>
<keyword evidence="5" id="KW-0698">rRNA processing</keyword>
<dbReference type="FunFam" id="1.10.287.4070:FF:000001">
    <property type="entry name" value="Probable Nucleolar protein 58"/>
    <property type="match status" value="1"/>
</dbReference>
<evidence type="ECO:0000256" key="6">
    <source>
        <dbReference type="ARBA" id="ARBA00023242"/>
    </source>
</evidence>
<dbReference type="EMBL" id="MDYN01000002">
    <property type="protein sequence ID" value="OQD90005.1"/>
    <property type="molecule type" value="Genomic_DNA"/>
</dbReference>
<dbReference type="InterPro" id="IPR012976">
    <property type="entry name" value="NOSIC"/>
</dbReference>
<evidence type="ECO:0000256" key="1">
    <source>
        <dbReference type="ARBA" id="ARBA00004604"/>
    </source>
</evidence>